<name>A0A0D3BWN6_BRAOL</name>
<organism evidence="1 2">
    <name type="scientific">Brassica oleracea var. oleracea</name>
    <dbReference type="NCBI Taxonomy" id="109376"/>
    <lineage>
        <taxon>Eukaryota</taxon>
        <taxon>Viridiplantae</taxon>
        <taxon>Streptophyta</taxon>
        <taxon>Embryophyta</taxon>
        <taxon>Tracheophyta</taxon>
        <taxon>Spermatophyta</taxon>
        <taxon>Magnoliopsida</taxon>
        <taxon>eudicotyledons</taxon>
        <taxon>Gunneridae</taxon>
        <taxon>Pentapetalae</taxon>
        <taxon>rosids</taxon>
        <taxon>malvids</taxon>
        <taxon>Brassicales</taxon>
        <taxon>Brassicaceae</taxon>
        <taxon>Brassiceae</taxon>
        <taxon>Brassica</taxon>
    </lineage>
</organism>
<proteinExistence type="predicted"/>
<evidence type="ECO:0000313" key="1">
    <source>
        <dbReference type="EnsemblPlants" id="Bo4g105060.1"/>
    </source>
</evidence>
<reference evidence="1" key="2">
    <citation type="submission" date="2015-03" db="UniProtKB">
        <authorList>
            <consortium name="EnsemblPlants"/>
        </authorList>
    </citation>
    <scope>IDENTIFICATION</scope>
</reference>
<accession>A0A0D3BWN6</accession>
<dbReference type="EnsemblPlants" id="Bo4g105060.1">
    <property type="protein sequence ID" value="Bo4g105060.1"/>
    <property type="gene ID" value="Bo4g105060"/>
</dbReference>
<dbReference type="HOGENOM" id="CLU_1962662_0_0_1"/>
<dbReference type="AlphaFoldDB" id="A0A0D3BWN6"/>
<dbReference type="Proteomes" id="UP000032141">
    <property type="component" value="Chromosome C4"/>
</dbReference>
<keyword evidence="2" id="KW-1185">Reference proteome</keyword>
<protein>
    <submittedName>
        <fullName evidence="1">Uncharacterized protein</fullName>
    </submittedName>
</protein>
<dbReference type="Gramene" id="Bo4g105060.1">
    <property type="protein sequence ID" value="Bo4g105060.1"/>
    <property type="gene ID" value="Bo4g105060"/>
</dbReference>
<sequence length="128" mass="15056">MRMKLDLFGWLFDNNPEPAKLMVIYQDIKDFASSLKDWKARDCNILVAQPEHGQRRRYKCILNHLITQEWLIFQMKFGRAGDDFFVVSGQRRPPLWRSKAARALQGIEAVTTRSVQEDVKLGFSRSRR</sequence>
<reference evidence="1 2" key="1">
    <citation type="journal article" date="2014" name="Genome Biol.">
        <title>Transcriptome and methylome profiling reveals relics of genome dominance in the mesopolyploid Brassica oleracea.</title>
        <authorList>
            <person name="Parkin I.A."/>
            <person name="Koh C."/>
            <person name="Tang H."/>
            <person name="Robinson S.J."/>
            <person name="Kagale S."/>
            <person name="Clarke W.E."/>
            <person name="Town C.D."/>
            <person name="Nixon J."/>
            <person name="Krishnakumar V."/>
            <person name="Bidwell S.L."/>
            <person name="Denoeud F."/>
            <person name="Belcram H."/>
            <person name="Links M.G."/>
            <person name="Just J."/>
            <person name="Clarke C."/>
            <person name="Bender T."/>
            <person name="Huebert T."/>
            <person name="Mason A.S."/>
            <person name="Pires J.C."/>
            <person name="Barker G."/>
            <person name="Moore J."/>
            <person name="Walley P.G."/>
            <person name="Manoli S."/>
            <person name="Batley J."/>
            <person name="Edwards D."/>
            <person name="Nelson M.N."/>
            <person name="Wang X."/>
            <person name="Paterson A.H."/>
            <person name="King G."/>
            <person name="Bancroft I."/>
            <person name="Chalhoub B."/>
            <person name="Sharpe A.G."/>
        </authorList>
    </citation>
    <scope>NUCLEOTIDE SEQUENCE</scope>
    <source>
        <strain evidence="1 2">cv. TO1000</strain>
    </source>
</reference>
<evidence type="ECO:0000313" key="2">
    <source>
        <dbReference type="Proteomes" id="UP000032141"/>
    </source>
</evidence>